<evidence type="ECO:0000256" key="10">
    <source>
        <dbReference type="ARBA" id="ARBA00023002"/>
    </source>
</evidence>
<evidence type="ECO:0000256" key="8">
    <source>
        <dbReference type="ARBA" id="ARBA00022896"/>
    </source>
</evidence>
<dbReference type="InterPro" id="IPR005123">
    <property type="entry name" value="Oxoglu/Fe-dep_dioxygenase_dom"/>
</dbReference>
<protein>
    <recommendedName>
        <fullName evidence="5">procollagen-proline 4-dioxygenase</fullName>
        <ecNumber evidence="5">1.14.11.2</ecNumber>
    </recommendedName>
</protein>
<dbReference type="EC" id="1.14.11.2" evidence="5"/>
<reference evidence="14" key="1">
    <citation type="submission" date="2020-05" db="UniProtKB">
        <authorList>
            <consortium name="EnsemblMetazoa"/>
        </authorList>
    </citation>
    <scope>IDENTIFICATION</scope>
    <source>
        <strain evidence="14">Aabys</strain>
    </source>
</reference>
<organism evidence="14">
    <name type="scientific">Musca domestica</name>
    <name type="common">House fly</name>
    <dbReference type="NCBI Taxonomy" id="7370"/>
    <lineage>
        <taxon>Eukaryota</taxon>
        <taxon>Metazoa</taxon>
        <taxon>Ecdysozoa</taxon>
        <taxon>Arthropoda</taxon>
        <taxon>Hexapoda</taxon>
        <taxon>Insecta</taxon>
        <taxon>Pterygota</taxon>
        <taxon>Neoptera</taxon>
        <taxon>Endopterygota</taxon>
        <taxon>Diptera</taxon>
        <taxon>Brachycera</taxon>
        <taxon>Muscomorpha</taxon>
        <taxon>Muscoidea</taxon>
        <taxon>Muscidae</taxon>
        <taxon>Musca</taxon>
    </lineage>
</organism>
<feature type="domain" description="Fe2OG dioxygenase" evidence="13">
    <location>
        <begin position="476"/>
        <end position="580"/>
    </location>
</feature>
<dbReference type="InterPro" id="IPR013547">
    <property type="entry name" value="P4H_N"/>
</dbReference>
<dbReference type="AlphaFoldDB" id="A0A1I8NIA0"/>
<keyword evidence="6" id="KW-0479">Metal-binding</keyword>
<evidence type="ECO:0000256" key="1">
    <source>
        <dbReference type="ARBA" id="ARBA00001961"/>
    </source>
</evidence>
<dbReference type="Pfam" id="PF13640">
    <property type="entry name" value="2OG-FeII_Oxy_3"/>
    <property type="match status" value="1"/>
</dbReference>
<reference evidence="16" key="2">
    <citation type="submission" date="2025-04" db="UniProtKB">
        <authorList>
            <consortium name="RefSeq"/>
        </authorList>
    </citation>
    <scope>IDENTIFICATION</scope>
    <source>
        <strain evidence="16">Aabys</strain>
    </source>
</reference>
<dbReference type="KEGG" id="mde:101899692"/>
<dbReference type="Gene3D" id="1.25.40.10">
    <property type="entry name" value="Tetratricopeptide repeat domain"/>
    <property type="match status" value="1"/>
</dbReference>
<dbReference type="InterPro" id="IPR044862">
    <property type="entry name" value="Pro_4_hyd_alph_FE2OG_OXY"/>
</dbReference>
<comment type="subcellular location">
    <subcellularLocation>
        <location evidence="3">Endoplasmic reticulum lumen</location>
    </subcellularLocation>
</comment>
<accession>A0A1I8NIA0</accession>
<evidence type="ECO:0000256" key="3">
    <source>
        <dbReference type="ARBA" id="ARBA00004319"/>
    </source>
</evidence>
<dbReference type="Pfam" id="PF08336">
    <property type="entry name" value="P4Ha_N"/>
    <property type="match status" value="1"/>
</dbReference>
<evidence type="ECO:0000256" key="7">
    <source>
        <dbReference type="ARBA" id="ARBA00022824"/>
    </source>
</evidence>
<dbReference type="SMART" id="SM00702">
    <property type="entry name" value="P4Hc"/>
    <property type="match status" value="1"/>
</dbReference>
<evidence type="ECO:0000256" key="11">
    <source>
        <dbReference type="ARBA" id="ARBA00023004"/>
    </source>
</evidence>
<evidence type="ECO:0000256" key="2">
    <source>
        <dbReference type="ARBA" id="ARBA00002035"/>
    </source>
</evidence>
<dbReference type="PROSITE" id="PS51471">
    <property type="entry name" value="FE2OG_OXY"/>
    <property type="match status" value="1"/>
</dbReference>
<comment type="similarity">
    <text evidence="4">Belongs to the P4HA family.</text>
</comment>
<evidence type="ECO:0000256" key="6">
    <source>
        <dbReference type="ARBA" id="ARBA00022723"/>
    </source>
</evidence>
<evidence type="ECO:0000256" key="5">
    <source>
        <dbReference type="ARBA" id="ARBA00012269"/>
    </source>
</evidence>
<evidence type="ECO:0000256" key="9">
    <source>
        <dbReference type="ARBA" id="ARBA00022964"/>
    </source>
</evidence>
<dbReference type="Proteomes" id="UP001652621">
    <property type="component" value="Unplaced"/>
</dbReference>
<name>A0A1I8NIA0_MUSDO</name>
<dbReference type="GeneID" id="101899692"/>
<comment type="function">
    <text evidence="2">Catalyzes the post-translational formation of 4-hydroxyproline in -Xaa-Pro-Gly- sequences in collagens and other proteins.</text>
</comment>
<dbReference type="RefSeq" id="XP_011292636.1">
    <property type="nucleotide sequence ID" value="XM_011294334.2"/>
</dbReference>
<keyword evidence="9" id="KW-0223">Dioxygenase</keyword>
<evidence type="ECO:0000313" key="15">
    <source>
        <dbReference type="Proteomes" id="UP001652621"/>
    </source>
</evidence>
<evidence type="ECO:0000313" key="14">
    <source>
        <dbReference type="EnsemblMetazoa" id="MDOA015425-PB"/>
    </source>
</evidence>
<keyword evidence="15" id="KW-1185">Reference proteome</keyword>
<dbReference type="InterPro" id="IPR045054">
    <property type="entry name" value="P4HA-like"/>
</dbReference>
<dbReference type="EnsemblMetazoa" id="MDOA015425-RB">
    <property type="protein sequence ID" value="MDOA015425-PB"/>
    <property type="gene ID" value="MDOA015425"/>
</dbReference>
<keyword evidence="10" id="KW-0560">Oxidoreductase</keyword>
<comment type="cofactor">
    <cofactor evidence="1">
        <name>L-ascorbate</name>
        <dbReference type="ChEBI" id="CHEBI:38290"/>
    </cofactor>
</comment>
<keyword evidence="8" id="KW-0847">Vitamin C</keyword>
<evidence type="ECO:0000313" key="16">
    <source>
        <dbReference type="RefSeq" id="XP_011292636.1"/>
    </source>
</evidence>
<dbReference type="VEuPathDB" id="VectorBase:MDOA015425"/>
<evidence type="ECO:0000259" key="13">
    <source>
        <dbReference type="PROSITE" id="PS51471"/>
    </source>
</evidence>
<dbReference type="GO" id="GO:0005506">
    <property type="term" value="F:iron ion binding"/>
    <property type="evidence" value="ECO:0007669"/>
    <property type="project" value="InterPro"/>
</dbReference>
<dbReference type="VEuPathDB" id="VectorBase:MDOMA2_005217"/>
<keyword evidence="12" id="KW-0325">Glycoprotein</keyword>
<dbReference type="PANTHER" id="PTHR10869:SF216">
    <property type="entry name" value="PROCOLLAGEN-PROLINE 4-DIOXYGENASE"/>
    <property type="match status" value="1"/>
</dbReference>
<dbReference type="InterPro" id="IPR006620">
    <property type="entry name" value="Pro_4_hyd_alph"/>
</dbReference>
<evidence type="ECO:0000256" key="12">
    <source>
        <dbReference type="ARBA" id="ARBA00023180"/>
    </source>
</evidence>
<sequence>MRLLKNIFNLFVIFTIFGIAYCDFYTSISGLEELLAVEDHYMKAMEKHLVAMETVHNQFKSLLNEIESEHAQDNHNSTQHLEYPVNAFKMIRRVVVDMSQLNKLTTDIANLRVFNESASTLKLSTMPTDNDLRGASMGFARLQKMYKLDTGDMARGVLIGQKYSSAMSAYNCYILGKNLYEAGEFKLASEWLLEALVKLEELENLPRDDVENLPDKFDFEENEMEDGYVEDLPEEYDDDMFDDFQINTTLGDDDYEDIIENAEEYEDEDLWNNKLDNDNGIYPYVTKEQILEYLPASLYSAGNPKAAAVFNDKLLQLDPKNFYGLGNKDLYANGVRNERRKRVLDKPATPISKYQLLYHQVCSGEVQQTPREQRHLRCRYVTNNVPFYFLGPLKMEELNTDPFVAFYHQVIYDNEIDRIISSVEDSIERSKVGGNTHSRYDEIRISKNSWLDFKEHRFLDAITQRLEDITGLTMETGEQLQVANYGIGGHYGPHHDFHASTVEDWKTGNRILTALFYINDVELGGSTAFPALRLAVPPIKGSMVVWHNFHKSLDRDYRTWHAGCPVLHGSKWICNEWFSTKGQEFHRPCGLQRDNEGSLPYKNWY</sequence>
<gene>
    <name evidence="14" type="primary">101899692</name>
    <name evidence="16" type="synonym">LOC101899692</name>
</gene>
<dbReference type="PANTHER" id="PTHR10869">
    <property type="entry name" value="PROLYL 4-HYDROXYLASE ALPHA SUBUNIT"/>
    <property type="match status" value="1"/>
</dbReference>
<dbReference type="Gene3D" id="6.10.140.1460">
    <property type="match status" value="1"/>
</dbReference>
<dbReference type="eggNOG" id="KOG1591">
    <property type="taxonomic scope" value="Eukaryota"/>
</dbReference>
<dbReference type="GO" id="GO:0005788">
    <property type="term" value="C:endoplasmic reticulum lumen"/>
    <property type="evidence" value="ECO:0007669"/>
    <property type="project" value="UniProtKB-SubCell"/>
</dbReference>
<proteinExistence type="inferred from homology"/>
<dbReference type="FunFam" id="2.60.120.620:FF:000011">
    <property type="entry name" value="Prolyl alpha subunit"/>
    <property type="match status" value="1"/>
</dbReference>
<keyword evidence="11" id="KW-0408">Iron</keyword>
<evidence type="ECO:0000256" key="4">
    <source>
        <dbReference type="ARBA" id="ARBA00006511"/>
    </source>
</evidence>
<dbReference type="GO" id="GO:0004656">
    <property type="term" value="F:procollagen-proline 4-dioxygenase activity"/>
    <property type="evidence" value="ECO:0007669"/>
    <property type="project" value="UniProtKB-EC"/>
</dbReference>
<dbReference type="GO" id="GO:0031418">
    <property type="term" value="F:L-ascorbic acid binding"/>
    <property type="evidence" value="ECO:0007669"/>
    <property type="project" value="UniProtKB-KW"/>
</dbReference>
<keyword evidence="7" id="KW-0256">Endoplasmic reticulum</keyword>
<dbReference type="InterPro" id="IPR011990">
    <property type="entry name" value="TPR-like_helical_dom_sf"/>
</dbReference>
<dbReference type="OrthoDB" id="420380at2759"/>
<dbReference type="Gene3D" id="2.60.120.620">
    <property type="entry name" value="q2cbj1_9rhob like domain"/>
    <property type="match status" value="1"/>
</dbReference>
<dbReference type="STRING" id="7370.A0A1I8NIA0"/>